<protein>
    <submittedName>
        <fullName evidence="1">Uncharacterized protein</fullName>
    </submittedName>
</protein>
<sequence>MQGMVNSPTWLNIFKADILNLFEINLNNGTYCIAFRDDVLVYVAEETLQLAQDKLESVTTSSGFKNPSQGNVKQSWFEDEGMNSKPQGEWKNFLVDIIDQMNRQSKSLIKTELDTWVNKSTTF</sequence>
<gene>
    <name evidence="1" type="ORF">QAD02_019367</name>
</gene>
<evidence type="ECO:0000313" key="2">
    <source>
        <dbReference type="Proteomes" id="UP001239111"/>
    </source>
</evidence>
<comment type="caution">
    <text evidence="1">The sequence shown here is derived from an EMBL/GenBank/DDBJ whole genome shotgun (WGS) entry which is preliminary data.</text>
</comment>
<name>A0ACC2PIZ8_9HYME</name>
<accession>A0ACC2PIZ8</accession>
<dbReference type="EMBL" id="CM056741">
    <property type="protein sequence ID" value="KAJ8683575.1"/>
    <property type="molecule type" value="Genomic_DNA"/>
</dbReference>
<organism evidence="1 2">
    <name type="scientific">Eretmocerus hayati</name>
    <dbReference type="NCBI Taxonomy" id="131215"/>
    <lineage>
        <taxon>Eukaryota</taxon>
        <taxon>Metazoa</taxon>
        <taxon>Ecdysozoa</taxon>
        <taxon>Arthropoda</taxon>
        <taxon>Hexapoda</taxon>
        <taxon>Insecta</taxon>
        <taxon>Pterygota</taxon>
        <taxon>Neoptera</taxon>
        <taxon>Endopterygota</taxon>
        <taxon>Hymenoptera</taxon>
        <taxon>Apocrita</taxon>
        <taxon>Proctotrupomorpha</taxon>
        <taxon>Chalcidoidea</taxon>
        <taxon>Aphelinidae</taxon>
        <taxon>Aphelininae</taxon>
        <taxon>Eretmocerus</taxon>
    </lineage>
</organism>
<reference evidence="1" key="1">
    <citation type="submission" date="2023-04" db="EMBL/GenBank/DDBJ databases">
        <title>A chromosome-level genome assembly of the parasitoid wasp Eretmocerus hayati.</title>
        <authorList>
            <person name="Zhong Y."/>
            <person name="Liu S."/>
            <person name="Liu Y."/>
        </authorList>
    </citation>
    <scope>NUCLEOTIDE SEQUENCE</scope>
    <source>
        <strain evidence="1">ZJU_SS_LIU_2023</strain>
    </source>
</reference>
<keyword evidence="2" id="KW-1185">Reference proteome</keyword>
<proteinExistence type="predicted"/>
<dbReference type="Proteomes" id="UP001239111">
    <property type="component" value="Chromosome 1"/>
</dbReference>
<evidence type="ECO:0000313" key="1">
    <source>
        <dbReference type="EMBL" id="KAJ8683575.1"/>
    </source>
</evidence>